<organism evidence="3 4">
    <name type="scientific">Adineta steineri</name>
    <dbReference type="NCBI Taxonomy" id="433720"/>
    <lineage>
        <taxon>Eukaryota</taxon>
        <taxon>Metazoa</taxon>
        <taxon>Spiralia</taxon>
        <taxon>Gnathifera</taxon>
        <taxon>Rotifera</taxon>
        <taxon>Eurotatoria</taxon>
        <taxon>Bdelloidea</taxon>
        <taxon>Adinetida</taxon>
        <taxon>Adinetidae</taxon>
        <taxon>Adineta</taxon>
    </lineage>
</organism>
<protein>
    <submittedName>
        <fullName evidence="3">Uncharacterized protein</fullName>
    </submittedName>
</protein>
<dbReference type="EMBL" id="CAJNOE010000125">
    <property type="protein sequence ID" value="CAF0947587.1"/>
    <property type="molecule type" value="Genomic_DNA"/>
</dbReference>
<comment type="caution">
    <text evidence="3">The sequence shown here is derived from an EMBL/GenBank/DDBJ whole genome shotgun (WGS) entry which is preliminary data.</text>
</comment>
<reference evidence="3" key="1">
    <citation type="submission" date="2021-02" db="EMBL/GenBank/DDBJ databases">
        <authorList>
            <person name="Nowell W R."/>
        </authorList>
    </citation>
    <scope>NUCLEOTIDE SEQUENCE</scope>
</reference>
<keyword evidence="2" id="KW-0677">Repeat</keyword>
<dbReference type="SMART" id="SM00612">
    <property type="entry name" value="Kelch"/>
    <property type="match status" value="1"/>
</dbReference>
<dbReference type="InterPro" id="IPR037293">
    <property type="entry name" value="Gal_Oxidase_central_sf"/>
</dbReference>
<dbReference type="InterPro" id="IPR015915">
    <property type="entry name" value="Kelch-typ_b-propeller"/>
</dbReference>
<proteinExistence type="predicted"/>
<accession>A0A814CY98</accession>
<evidence type="ECO:0000256" key="2">
    <source>
        <dbReference type="ARBA" id="ARBA00022737"/>
    </source>
</evidence>
<sequence length="105" mass="11068">MITTFECSFLVWPLTGSMNSARFFHKASILANGNILVAGGTPDGSYIALSSVEVYNPSTGLWTTIGTMSIARFYHTVSILANGNVLVVGGSPDFISALNSAEVYG</sequence>
<keyword evidence="1" id="KW-0880">Kelch repeat</keyword>
<dbReference type="Gene3D" id="2.130.10.80">
    <property type="entry name" value="Galactose oxidase/kelch, beta-propeller"/>
    <property type="match status" value="1"/>
</dbReference>
<evidence type="ECO:0000256" key="1">
    <source>
        <dbReference type="ARBA" id="ARBA00022441"/>
    </source>
</evidence>
<name>A0A814CY98_9BILA</name>
<evidence type="ECO:0000313" key="4">
    <source>
        <dbReference type="Proteomes" id="UP000663860"/>
    </source>
</evidence>
<gene>
    <name evidence="3" type="ORF">IZO911_LOCUS14803</name>
</gene>
<dbReference type="AlphaFoldDB" id="A0A814CY98"/>
<dbReference type="PANTHER" id="PTHR46344:SF27">
    <property type="entry name" value="KELCH REPEAT SUPERFAMILY PROTEIN"/>
    <property type="match status" value="1"/>
</dbReference>
<dbReference type="SUPFAM" id="SSF117281">
    <property type="entry name" value="Kelch motif"/>
    <property type="match status" value="1"/>
</dbReference>
<dbReference type="Pfam" id="PF01344">
    <property type="entry name" value="Kelch_1"/>
    <property type="match status" value="1"/>
</dbReference>
<dbReference type="Proteomes" id="UP000663860">
    <property type="component" value="Unassembled WGS sequence"/>
</dbReference>
<dbReference type="PANTHER" id="PTHR46344">
    <property type="entry name" value="OS02G0202900 PROTEIN"/>
    <property type="match status" value="1"/>
</dbReference>
<evidence type="ECO:0000313" key="3">
    <source>
        <dbReference type="EMBL" id="CAF0947587.1"/>
    </source>
</evidence>
<dbReference type="InterPro" id="IPR006652">
    <property type="entry name" value="Kelch_1"/>
</dbReference>